<dbReference type="RefSeq" id="WP_244561848.1">
    <property type="nucleotide sequence ID" value="NZ_FXBL01000004.1"/>
</dbReference>
<feature type="signal peptide" evidence="2">
    <location>
        <begin position="1"/>
        <end position="33"/>
    </location>
</feature>
<dbReference type="Proteomes" id="UP000193083">
    <property type="component" value="Unassembled WGS sequence"/>
</dbReference>
<proteinExistence type="predicted"/>
<reference evidence="3 4" key="1">
    <citation type="submission" date="2017-04" db="EMBL/GenBank/DDBJ databases">
        <authorList>
            <person name="Afonso C.L."/>
            <person name="Miller P.J."/>
            <person name="Scott M.A."/>
            <person name="Spackman E."/>
            <person name="Goraichik I."/>
            <person name="Dimitrov K.M."/>
            <person name="Suarez D.L."/>
            <person name="Swayne D.E."/>
        </authorList>
    </citation>
    <scope>NUCLEOTIDE SEQUENCE [LARGE SCALE GENOMIC DNA]</scope>
    <source>
        <strain evidence="3 4">B5P</strain>
    </source>
</reference>
<name>A0A1X7PSV8_9HYPH</name>
<dbReference type="PANTHER" id="PTHR30222:SF17">
    <property type="entry name" value="SPERMIDINE_PUTRESCINE-BINDING PERIPLASMIC PROTEIN"/>
    <property type="match status" value="1"/>
</dbReference>
<dbReference type="AlphaFoldDB" id="A0A1X7PSV8"/>
<dbReference type="Gene3D" id="3.40.190.10">
    <property type="entry name" value="Periplasmic binding protein-like II"/>
    <property type="match status" value="2"/>
</dbReference>
<evidence type="ECO:0000313" key="3">
    <source>
        <dbReference type="EMBL" id="SMH55227.1"/>
    </source>
</evidence>
<dbReference type="EMBL" id="FXBL01000004">
    <property type="protein sequence ID" value="SMH55227.1"/>
    <property type="molecule type" value="Genomic_DNA"/>
</dbReference>
<dbReference type="SUPFAM" id="SSF53850">
    <property type="entry name" value="Periplasmic binding protein-like II"/>
    <property type="match status" value="1"/>
</dbReference>
<dbReference type="PANTHER" id="PTHR30222">
    <property type="entry name" value="SPERMIDINE/PUTRESCINE-BINDING PERIPLASMIC PROTEIN"/>
    <property type="match status" value="1"/>
</dbReference>
<accession>A0A1X7PSV8</accession>
<gene>
    <name evidence="3" type="ORF">SAMN02982922_5296</name>
</gene>
<keyword evidence="1 2" id="KW-0732">Signal</keyword>
<feature type="chain" id="PRO_5012462871" evidence="2">
    <location>
        <begin position="34"/>
        <end position="366"/>
    </location>
</feature>
<keyword evidence="4" id="KW-1185">Reference proteome</keyword>
<organism evidence="3 4">
    <name type="scientific">Mesorhizobium australicum</name>
    <dbReference type="NCBI Taxonomy" id="536018"/>
    <lineage>
        <taxon>Bacteria</taxon>
        <taxon>Pseudomonadati</taxon>
        <taxon>Pseudomonadota</taxon>
        <taxon>Alphaproteobacteria</taxon>
        <taxon>Hyphomicrobiales</taxon>
        <taxon>Phyllobacteriaceae</taxon>
        <taxon>Mesorhizobium</taxon>
    </lineage>
</organism>
<evidence type="ECO:0000256" key="2">
    <source>
        <dbReference type="SAM" id="SignalP"/>
    </source>
</evidence>
<protein>
    <submittedName>
        <fullName evidence="3">Spermidine/putrescine transport system substrate-binding protein</fullName>
    </submittedName>
</protein>
<dbReference type="CDD" id="cd13588">
    <property type="entry name" value="PBP2_polyamine_1"/>
    <property type="match status" value="1"/>
</dbReference>
<evidence type="ECO:0000313" key="4">
    <source>
        <dbReference type="Proteomes" id="UP000193083"/>
    </source>
</evidence>
<evidence type="ECO:0000256" key="1">
    <source>
        <dbReference type="ARBA" id="ARBA00022729"/>
    </source>
</evidence>
<sequence length="366" mass="40584">MTAFGMTAFGRRTLLTASLAAALAASVSTVSLAEDGELTIFDWSGYEDPAFHPKYVEKYGDSPTFTFFGDEDEAFEKIRAGFKTDLAHPCSQSVVKWREAGILQPLDTSKIRGWNDLNPGIMAMKNLATDADGKAWFMPWDWGNTALTYNSEKIKREEVTSLKAFADPKFKGRVSIGDNVDDAYALASLVIGLKDWTAMTDEQFKQASDFLREVHKNVRLYWTDSTEIVQALGGGEVDLAWAWNDAGTQLANEGKPFVINRDTAEGLTTWVCGYVMLKDAPGNTDKAYEFLSDVNDDPEVAKYIVNDWGYGHANAKAMEAVDPEVLKAKGYADVEKFVDKTLFQSPVPAELKTKMIAEFEKIKSGY</sequence>
<dbReference type="Pfam" id="PF13343">
    <property type="entry name" value="SBP_bac_6"/>
    <property type="match status" value="1"/>
</dbReference>